<dbReference type="InterPro" id="IPR036397">
    <property type="entry name" value="RNaseH_sf"/>
</dbReference>
<proteinExistence type="predicted"/>
<keyword evidence="3" id="KW-1185">Reference proteome</keyword>
<dbReference type="InterPro" id="IPR050951">
    <property type="entry name" value="Retrovirus_Pol_polyprotein"/>
</dbReference>
<sequence>NSGTEFRNKQVEGLLRELRIPSHITTPGRTRSHGVIERVYSTLAEHMRLLETGKGIKGPEAVDRATLAYNDSIHSSTGSTPMELMRMGRRLDRGLPVDIDMEAVRTKEKKIKRVERINEQKKYLGNLKIGMVVFVKNLVRRNKGDSPHHIKNE</sequence>
<evidence type="ECO:0000313" key="2">
    <source>
        <dbReference type="EMBL" id="KAL1131756.1"/>
    </source>
</evidence>
<dbReference type="SUPFAM" id="SSF53098">
    <property type="entry name" value="Ribonuclease H-like"/>
    <property type="match status" value="1"/>
</dbReference>
<name>A0ABD0YKF7_9HEMI</name>
<dbReference type="EMBL" id="JBFDAA010000006">
    <property type="protein sequence ID" value="KAL1131756.1"/>
    <property type="molecule type" value="Genomic_DNA"/>
</dbReference>
<gene>
    <name evidence="2" type="ORF">AAG570_011369</name>
</gene>
<dbReference type="PROSITE" id="PS50994">
    <property type="entry name" value="INTEGRASE"/>
    <property type="match status" value="1"/>
</dbReference>
<organism evidence="2 3">
    <name type="scientific">Ranatra chinensis</name>
    <dbReference type="NCBI Taxonomy" id="642074"/>
    <lineage>
        <taxon>Eukaryota</taxon>
        <taxon>Metazoa</taxon>
        <taxon>Ecdysozoa</taxon>
        <taxon>Arthropoda</taxon>
        <taxon>Hexapoda</taxon>
        <taxon>Insecta</taxon>
        <taxon>Pterygota</taxon>
        <taxon>Neoptera</taxon>
        <taxon>Paraneoptera</taxon>
        <taxon>Hemiptera</taxon>
        <taxon>Heteroptera</taxon>
        <taxon>Panheteroptera</taxon>
        <taxon>Nepomorpha</taxon>
        <taxon>Nepidae</taxon>
        <taxon>Ranatrinae</taxon>
        <taxon>Ranatra</taxon>
    </lineage>
</organism>
<dbReference type="PANTHER" id="PTHR37984">
    <property type="entry name" value="PROTEIN CBG26694"/>
    <property type="match status" value="1"/>
</dbReference>
<protein>
    <recommendedName>
        <fullName evidence="1">Integrase catalytic domain-containing protein</fullName>
    </recommendedName>
</protein>
<comment type="caution">
    <text evidence="2">The sequence shown here is derived from an EMBL/GenBank/DDBJ whole genome shotgun (WGS) entry which is preliminary data.</text>
</comment>
<dbReference type="AlphaFoldDB" id="A0ABD0YKF7"/>
<reference evidence="2 3" key="1">
    <citation type="submission" date="2024-07" db="EMBL/GenBank/DDBJ databases">
        <title>Chromosome-level genome assembly of the water stick insect Ranatra chinensis (Heteroptera: Nepidae).</title>
        <authorList>
            <person name="Liu X."/>
        </authorList>
    </citation>
    <scope>NUCLEOTIDE SEQUENCE [LARGE SCALE GENOMIC DNA]</scope>
    <source>
        <strain evidence="2">Cailab_2021Rc</strain>
        <tissue evidence="2">Muscle</tissue>
    </source>
</reference>
<evidence type="ECO:0000259" key="1">
    <source>
        <dbReference type="PROSITE" id="PS50994"/>
    </source>
</evidence>
<evidence type="ECO:0000313" key="3">
    <source>
        <dbReference type="Proteomes" id="UP001558652"/>
    </source>
</evidence>
<dbReference type="InterPro" id="IPR001584">
    <property type="entry name" value="Integrase_cat-core"/>
</dbReference>
<dbReference type="Proteomes" id="UP001558652">
    <property type="component" value="Unassembled WGS sequence"/>
</dbReference>
<dbReference type="PANTHER" id="PTHR37984:SF5">
    <property type="entry name" value="PROTEIN NYNRIN-LIKE"/>
    <property type="match status" value="1"/>
</dbReference>
<dbReference type="InterPro" id="IPR012337">
    <property type="entry name" value="RNaseH-like_sf"/>
</dbReference>
<feature type="non-terminal residue" evidence="2">
    <location>
        <position position="1"/>
    </location>
</feature>
<feature type="domain" description="Integrase catalytic" evidence="1">
    <location>
        <begin position="1"/>
        <end position="89"/>
    </location>
</feature>
<accession>A0ABD0YKF7</accession>
<dbReference type="Gene3D" id="3.30.420.10">
    <property type="entry name" value="Ribonuclease H-like superfamily/Ribonuclease H"/>
    <property type="match status" value="1"/>
</dbReference>